<dbReference type="InterPro" id="IPR036388">
    <property type="entry name" value="WH-like_DNA-bd_sf"/>
</dbReference>
<dbReference type="PANTHER" id="PTHR30346:SF28">
    <property type="entry name" value="HTH-TYPE TRANSCRIPTIONAL REGULATOR CYNR"/>
    <property type="match status" value="1"/>
</dbReference>
<accession>A0A6N2TWK1</accession>
<keyword evidence="2" id="KW-0805">Transcription regulation</keyword>
<keyword evidence="4" id="KW-0804">Transcription</keyword>
<organism evidence="5">
    <name type="scientific">Anaerostipes caccae</name>
    <dbReference type="NCBI Taxonomy" id="105841"/>
    <lineage>
        <taxon>Bacteria</taxon>
        <taxon>Bacillati</taxon>
        <taxon>Bacillota</taxon>
        <taxon>Clostridia</taxon>
        <taxon>Lachnospirales</taxon>
        <taxon>Lachnospiraceae</taxon>
        <taxon>Anaerostipes</taxon>
    </lineage>
</organism>
<dbReference type="FunFam" id="1.10.10.10:FF:000001">
    <property type="entry name" value="LysR family transcriptional regulator"/>
    <property type="match status" value="1"/>
</dbReference>
<dbReference type="Pfam" id="PF00126">
    <property type="entry name" value="HTH_1"/>
    <property type="match status" value="1"/>
</dbReference>
<dbReference type="EMBL" id="CACRSQ010000003">
    <property type="protein sequence ID" value="VYT07756.1"/>
    <property type="molecule type" value="Genomic_DNA"/>
</dbReference>
<proteinExistence type="inferred from homology"/>
<evidence type="ECO:0000256" key="2">
    <source>
        <dbReference type="ARBA" id="ARBA00023015"/>
    </source>
</evidence>
<dbReference type="Gene3D" id="3.40.190.290">
    <property type="match status" value="1"/>
</dbReference>
<dbReference type="InterPro" id="IPR000847">
    <property type="entry name" value="LysR_HTH_N"/>
</dbReference>
<dbReference type="GO" id="GO:0003677">
    <property type="term" value="F:DNA binding"/>
    <property type="evidence" value="ECO:0007669"/>
    <property type="project" value="UniProtKB-KW"/>
</dbReference>
<dbReference type="Pfam" id="PF03466">
    <property type="entry name" value="LysR_substrate"/>
    <property type="match status" value="1"/>
</dbReference>
<gene>
    <name evidence="5" type="primary">gltC_1</name>
    <name evidence="5" type="ORF">ACLFYP115_01552</name>
</gene>
<protein>
    <submittedName>
        <fullName evidence="5">HTH-type transcriptional regulator GltC</fullName>
    </submittedName>
</protein>
<dbReference type="RefSeq" id="WP_006567213.1">
    <property type="nucleotide sequence ID" value="NZ_BAABZP010000001.1"/>
</dbReference>
<evidence type="ECO:0000313" key="5">
    <source>
        <dbReference type="EMBL" id="VYT07756.1"/>
    </source>
</evidence>
<evidence type="ECO:0000256" key="4">
    <source>
        <dbReference type="ARBA" id="ARBA00023163"/>
    </source>
</evidence>
<dbReference type="PANTHER" id="PTHR30346">
    <property type="entry name" value="TRANSCRIPTIONAL DUAL REGULATOR HCAR-RELATED"/>
    <property type="match status" value="1"/>
</dbReference>
<dbReference type="InterPro" id="IPR036390">
    <property type="entry name" value="WH_DNA-bd_sf"/>
</dbReference>
<dbReference type="PROSITE" id="PS50931">
    <property type="entry name" value="HTH_LYSR"/>
    <property type="match status" value="1"/>
</dbReference>
<keyword evidence="3" id="KW-0238">DNA-binding</keyword>
<comment type="similarity">
    <text evidence="1">Belongs to the LysR transcriptional regulatory family.</text>
</comment>
<evidence type="ECO:0000256" key="3">
    <source>
        <dbReference type="ARBA" id="ARBA00023125"/>
    </source>
</evidence>
<name>A0A6N2TWK1_9FIRM</name>
<dbReference type="SUPFAM" id="SSF53850">
    <property type="entry name" value="Periplasmic binding protein-like II"/>
    <property type="match status" value="1"/>
</dbReference>
<dbReference type="SUPFAM" id="SSF46785">
    <property type="entry name" value="Winged helix' DNA-binding domain"/>
    <property type="match status" value="1"/>
</dbReference>
<dbReference type="GO" id="GO:0003700">
    <property type="term" value="F:DNA-binding transcription factor activity"/>
    <property type="evidence" value="ECO:0007669"/>
    <property type="project" value="InterPro"/>
</dbReference>
<dbReference type="AlphaFoldDB" id="A0A6N2TWK1"/>
<sequence length="294" mass="33578">MNLNHLYYFRTLAKEQHYTRAAHILNITQPSLSHAINALEKELNVKLFEKIGRNARLTKEGELFCRYVIQSLDMLDEGRRVVGEVSGMAGGYIDIGYIYTLGSHFIPQNMSDYMKENEGKNIRFSFGQGTTEQMIEELKKGTYDLVFSSYKEGEDRLNFTPVVEEELVLITPKGHPLAEEEAVDLAKTTDYPYIMFSRKSGLRPFINKLFAEVKAQPFIAYEGEEDSSVAGLVAAGLGISIVPRIPILETMEVETIPIKRPEIKRYIYLVTQKDKYLSPIVEDFIGFIKSRHQM</sequence>
<dbReference type="InterPro" id="IPR005119">
    <property type="entry name" value="LysR_subst-bd"/>
</dbReference>
<evidence type="ECO:0000256" key="1">
    <source>
        <dbReference type="ARBA" id="ARBA00009437"/>
    </source>
</evidence>
<dbReference type="GO" id="GO:0032993">
    <property type="term" value="C:protein-DNA complex"/>
    <property type="evidence" value="ECO:0007669"/>
    <property type="project" value="TreeGrafter"/>
</dbReference>
<reference evidence="5" key="1">
    <citation type="submission" date="2019-11" db="EMBL/GenBank/DDBJ databases">
        <authorList>
            <person name="Feng L."/>
        </authorList>
    </citation>
    <scope>NUCLEOTIDE SEQUENCE</scope>
    <source>
        <strain evidence="5">AcaccaeLFYP115</strain>
    </source>
</reference>
<dbReference type="Gene3D" id="1.10.10.10">
    <property type="entry name" value="Winged helix-like DNA-binding domain superfamily/Winged helix DNA-binding domain"/>
    <property type="match status" value="1"/>
</dbReference>
<dbReference type="PRINTS" id="PR00039">
    <property type="entry name" value="HTHLYSR"/>
</dbReference>
<dbReference type="CDD" id="cd08434">
    <property type="entry name" value="PBP2_GltC_like"/>
    <property type="match status" value="1"/>
</dbReference>